<dbReference type="InterPro" id="IPR003100">
    <property type="entry name" value="PAZ_dom"/>
</dbReference>
<evidence type="ECO:0000256" key="2">
    <source>
        <dbReference type="SAM" id="MobiDB-lite"/>
    </source>
</evidence>
<dbReference type="InterPro" id="IPR036085">
    <property type="entry name" value="PAZ_dom_sf"/>
</dbReference>
<dbReference type="RefSeq" id="XP_070852263.1">
    <property type="nucleotide sequence ID" value="XM_070996162.1"/>
</dbReference>
<evidence type="ECO:0000259" key="3">
    <source>
        <dbReference type="PROSITE" id="PS50821"/>
    </source>
</evidence>
<dbReference type="Gene3D" id="3.30.420.10">
    <property type="entry name" value="Ribonuclease H-like superfamily/Ribonuclease H"/>
    <property type="match status" value="1"/>
</dbReference>
<evidence type="ECO:0000256" key="1">
    <source>
        <dbReference type="RuleBase" id="RU361178"/>
    </source>
</evidence>
<evidence type="ECO:0000313" key="5">
    <source>
        <dbReference type="Proteomes" id="UP001652628"/>
    </source>
</evidence>
<keyword evidence="5" id="KW-1185">Reference proteome</keyword>
<dbReference type="GeneID" id="139353041"/>
<organism evidence="5 6">
    <name type="scientific">Drosophila suzukii</name>
    <name type="common">Spotted-wing drosophila fruit fly</name>
    <dbReference type="NCBI Taxonomy" id="28584"/>
    <lineage>
        <taxon>Eukaryota</taxon>
        <taxon>Metazoa</taxon>
        <taxon>Ecdysozoa</taxon>
        <taxon>Arthropoda</taxon>
        <taxon>Hexapoda</taxon>
        <taxon>Insecta</taxon>
        <taxon>Pterygota</taxon>
        <taxon>Neoptera</taxon>
        <taxon>Endopterygota</taxon>
        <taxon>Diptera</taxon>
        <taxon>Brachycera</taxon>
        <taxon>Muscomorpha</taxon>
        <taxon>Ephydroidea</taxon>
        <taxon>Drosophilidae</taxon>
        <taxon>Drosophila</taxon>
        <taxon>Sophophora</taxon>
    </lineage>
</organism>
<dbReference type="Proteomes" id="UP001652628">
    <property type="component" value="Chromosome 3"/>
</dbReference>
<sequence>MPSMSGRGNILSLFNKKAGPSIISSLSDDHDLDSGLDVDHSGSSGESIRLEKEMESDLITTLQNLNISVGRGRAQLIRTLKKDGPTTLTENNPGELKEFKNLKDNHTDNSKLPPLKPNTSRNDFFYPTVVHGSKGSSVNISCNYLELTTDESKGVFHYEVRYSPPVDSVHLRMNYLNDHRDKLGETKTFDGITLYLPILLPNQMTVLVSKVEDTEVQIRILFKKKEDLKNCIHLYNILFDRVMKTLNYVKFDRKQFDPTRPKIIPLAKLEVWPGYVTAVDEYKGGLMLCCDVSHRILCQKTVLEMLVDLYQQNVDHYQECARKTLIGNIVLTRYNNRTYKINEICFDQSPKSEFQTKIGSTSYMEYYKKYHNINIKDINQPLLLSIKKSRATPHDQGSIQFCLVPELCYLTGLRDEVRSDNKLMREIATFTRVSPNQRQLALNKFHENVSKSPEAQKILNSWGLSLTINYNNLKGRQMEAEQIYFSKMAVSAGKNAEFSKYAVSNEMLEVIHLNKWIIIHLRNDTRAATNLLDNMKQCCKPLGMNVSKPTMISLDHDRIDAYIQALRRNLTMDAQIVVCICHNSRDDRYSAIKKICCSELPIPSQVIIAKNLLNESKNRSVVQKIVLQMNCKIGGSLWTVKIPFKNVMVCGIDSYHDPYNQGSSVAAFVASLNSSYTRWYSKAVVQAKSEEIVNGLTASFETALKLYQKRNGNLPENVIIYRDGIGDGQLSTCYKYEIPQFEMVCGDRIKISFIVVQKRINTRIFMGSKNRFENPLPGTIVDKHITRLRMYDFFLVSQLVRQGTVTPTHFVVLRDDADYGPDIIQKLSYKLCFLYYNWAGTVRIPACCMRDYLAPQQGSIRCPPHPPGNRQQRRSPHSRAMNCW</sequence>
<feature type="domain" description="Piwi" evidence="4">
    <location>
        <begin position="576"/>
        <end position="846"/>
    </location>
</feature>
<dbReference type="SMART" id="SM00950">
    <property type="entry name" value="Piwi"/>
    <property type="match status" value="1"/>
</dbReference>
<dbReference type="PROSITE" id="PS50821">
    <property type="entry name" value="PAZ"/>
    <property type="match status" value="1"/>
</dbReference>
<dbReference type="Gene3D" id="2.170.260.10">
    <property type="entry name" value="paz domain"/>
    <property type="match status" value="1"/>
</dbReference>
<dbReference type="PANTHER" id="PTHR22891">
    <property type="entry name" value="EUKARYOTIC TRANSLATION INITIATION FACTOR 2C"/>
    <property type="match status" value="1"/>
</dbReference>
<dbReference type="Pfam" id="PF02170">
    <property type="entry name" value="PAZ"/>
    <property type="match status" value="1"/>
</dbReference>
<gene>
    <name evidence="6" type="primary">AGO3</name>
</gene>
<evidence type="ECO:0000259" key="4">
    <source>
        <dbReference type="PROSITE" id="PS50822"/>
    </source>
</evidence>
<feature type="domain" description="PAZ" evidence="3">
    <location>
        <begin position="301"/>
        <end position="412"/>
    </location>
</feature>
<proteinExistence type="inferred from homology"/>
<dbReference type="PROSITE" id="PS50822">
    <property type="entry name" value="PIWI"/>
    <property type="match status" value="1"/>
</dbReference>
<dbReference type="InterPro" id="IPR036397">
    <property type="entry name" value="RNaseH_sf"/>
</dbReference>
<dbReference type="Pfam" id="PF23278">
    <property type="entry name" value="Piwi_N"/>
    <property type="match status" value="1"/>
</dbReference>
<dbReference type="SMART" id="SM00949">
    <property type="entry name" value="PAZ"/>
    <property type="match status" value="1"/>
</dbReference>
<reference evidence="6" key="1">
    <citation type="submission" date="2025-08" db="UniProtKB">
        <authorList>
            <consortium name="RefSeq"/>
        </authorList>
    </citation>
    <scope>IDENTIFICATION</scope>
</reference>
<dbReference type="CDD" id="cd04658">
    <property type="entry name" value="Piwi_piwi-like_Euk"/>
    <property type="match status" value="1"/>
</dbReference>
<dbReference type="InterPro" id="IPR003165">
    <property type="entry name" value="Piwi"/>
</dbReference>
<dbReference type="Gene3D" id="3.40.50.2300">
    <property type="match status" value="1"/>
</dbReference>
<feature type="region of interest" description="Disordered" evidence="2">
    <location>
        <begin position="859"/>
        <end position="884"/>
    </location>
</feature>
<dbReference type="SUPFAM" id="SSF101690">
    <property type="entry name" value="PAZ domain"/>
    <property type="match status" value="1"/>
</dbReference>
<accession>A0ABM4TQL0</accession>
<dbReference type="Pfam" id="PF02171">
    <property type="entry name" value="Piwi"/>
    <property type="match status" value="1"/>
</dbReference>
<dbReference type="CDD" id="cd02845">
    <property type="entry name" value="PAZ_piwi_like"/>
    <property type="match status" value="1"/>
</dbReference>
<protein>
    <submittedName>
        <fullName evidence="6">Protein argonaute-3 isoform X3</fullName>
    </submittedName>
</protein>
<dbReference type="SUPFAM" id="SSF53098">
    <property type="entry name" value="Ribonuclease H-like"/>
    <property type="match status" value="1"/>
</dbReference>
<name>A0ABM4TQL0_DROSZ</name>
<evidence type="ECO:0000313" key="6">
    <source>
        <dbReference type="RefSeq" id="XP_070852263.1"/>
    </source>
</evidence>
<feature type="compositionally biased region" description="Basic and acidic residues" evidence="2">
    <location>
        <begin position="27"/>
        <end position="40"/>
    </location>
</feature>
<comment type="similarity">
    <text evidence="1">Belongs to the argonaute family.</text>
</comment>
<dbReference type="InterPro" id="IPR012337">
    <property type="entry name" value="RNaseH-like_sf"/>
</dbReference>
<feature type="region of interest" description="Disordered" evidence="2">
    <location>
        <begin position="25"/>
        <end position="46"/>
    </location>
</feature>